<name>A0A1X7T4W3_AMPQE</name>
<feature type="region of interest" description="Disordered" evidence="1">
    <location>
        <begin position="1"/>
        <end position="107"/>
    </location>
</feature>
<dbReference type="EnsemblMetazoa" id="Aqu2.1.09283_001">
    <property type="protein sequence ID" value="Aqu2.1.09283_001"/>
    <property type="gene ID" value="Aqu2.1.09283"/>
</dbReference>
<dbReference type="AlphaFoldDB" id="A0A1X7T4W3"/>
<accession>A0A1X7T4W3</accession>
<organism evidence="2">
    <name type="scientific">Amphimedon queenslandica</name>
    <name type="common">Sponge</name>
    <dbReference type="NCBI Taxonomy" id="400682"/>
    <lineage>
        <taxon>Eukaryota</taxon>
        <taxon>Metazoa</taxon>
        <taxon>Porifera</taxon>
        <taxon>Demospongiae</taxon>
        <taxon>Heteroscleromorpha</taxon>
        <taxon>Haplosclerida</taxon>
        <taxon>Niphatidae</taxon>
        <taxon>Amphimedon</taxon>
    </lineage>
</organism>
<reference evidence="2" key="1">
    <citation type="submission" date="2017-05" db="UniProtKB">
        <authorList>
            <consortium name="EnsemblMetazoa"/>
        </authorList>
    </citation>
    <scope>IDENTIFICATION</scope>
</reference>
<sequence>ESEDDTAEKEFGAVGDKKEKKEEEGLDRNMWAPEEDEEENKEETEGDGGQEDFGDINLDSSSDMEEGNEDGEGDEEMETCKKSDFSDCEEKDDNNNGDTEEMSKEDEECLEMDADGMTYTSNDKIYGVPQSQIVPTE</sequence>
<evidence type="ECO:0000313" key="2">
    <source>
        <dbReference type="EnsemblMetazoa" id="Aqu2.1.09283_001"/>
    </source>
</evidence>
<protein>
    <submittedName>
        <fullName evidence="2">Uncharacterized protein</fullName>
    </submittedName>
</protein>
<feature type="compositionally biased region" description="Acidic residues" evidence="1">
    <location>
        <begin position="62"/>
        <end position="77"/>
    </location>
</feature>
<dbReference type="OrthoDB" id="422220at2759"/>
<proteinExistence type="predicted"/>
<dbReference type="InParanoid" id="A0A1X7T4W3"/>
<feature type="compositionally biased region" description="Acidic residues" evidence="1">
    <location>
        <begin position="33"/>
        <end position="54"/>
    </location>
</feature>
<feature type="compositionally biased region" description="Basic and acidic residues" evidence="1">
    <location>
        <begin position="8"/>
        <end position="27"/>
    </location>
</feature>
<feature type="compositionally biased region" description="Acidic residues" evidence="1">
    <location>
        <begin position="98"/>
        <end position="107"/>
    </location>
</feature>
<evidence type="ECO:0000256" key="1">
    <source>
        <dbReference type="SAM" id="MobiDB-lite"/>
    </source>
</evidence>